<gene>
    <name evidence="9" type="ORF">RMN56_23325</name>
</gene>
<dbReference type="InterPro" id="IPR050250">
    <property type="entry name" value="Macrolide_Exporter_MacB"/>
</dbReference>
<comment type="similarity">
    <text evidence="6">Belongs to the ABC-4 integral membrane protein family.</text>
</comment>
<feature type="transmembrane region" description="Helical" evidence="7">
    <location>
        <begin position="465"/>
        <end position="487"/>
    </location>
</feature>
<keyword evidence="4 7" id="KW-1133">Transmembrane helix</keyword>
<feature type="transmembrane region" description="Helical" evidence="7">
    <location>
        <begin position="290"/>
        <end position="316"/>
    </location>
</feature>
<feature type="transmembrane region" description="Helical" evidence="7">
    <location>
        <begin position="412"/>
        <end position="431"/>
    </location>
</feature>
<feature type="transmembrane region" description="Helical" evidence="7">
    <location>
        <begin position="378"/>
        <end position="400"/>
    </location>
</feature>
<comment type="subcellular location">
    <subcellularLocation>
        <location evidence="1">Cell membrane</location>
        <topology evidence="1">Multi-pass membrane protein</topology>
    </subcellularLocation>
</comment>
<evidence type="ECO:0000313" key="10">
    <source>
        <dbReference type="Proteomes" id="UP001303001"/>
    </source>
</evidence>
<keyword evidence="5 7" id="KW-0472">Membrane</keyword>
<evidence type="ECO:0000256" key="6">
    <source>
        <dbReference type="ARBA" id="ARBA00038076"/>
    </source>
</evidence>
<keyword evidence="10" id="KW-1185">Reference proteome</keyword>
<evidence type="ECO:0000259" key="8">
    <source>
        <dbReference type="Pfam" id="PF02687"/>
    </source>
</evidence>
<feature type="transmembrane region" description="Helical" evidence="7">
    <location>
        <begin position="237"/>
        <end position="262"/>
    </location>
</feature>
<evidence type="ECO:0000256" key="3">
    <source>
        <dbReference type="ARBA" id="ARBA00022692"/>
    </source>
</evidence>
<reference evidence="9 10" key="1">
    <citation type="submission" date="2023-09" db="EMBL/GenBank/DDBJ databases">
        <title>Micromonospora halotolerans DSM 45598 genome sequence.</title>
        <authorList>
            <person name="Mo P."/>
        </authorList>
    </citation>
    <scope>NUCLEOTIDE SEQUENCE [LARGE SCALE GENOMIC DNA]</scope>
    <source>
        <strain evidence="9 10">DSM 45598</strain>
    </source>
</reference>
<dbReference type="Proteomes" id="UP001303001">
    <property type="component" value="Chromosome"/>
</dbReference>
<dbReference type="PANTHER" id="PTHR30572">
    <property type="entry name" value="MEMBRANE COMPONENT OF TRANSPORTER-RELATED"/>
    <property type="match status" value="1"/>
</dbReference>
<keyword evidence="2" id="KW-1003">Cell membrane</keyword>
<proteinExistence type="inferred from homology"/>
<dbReference type="InterPro" id="IPR003838">
    <property type="entry name" value="ABC3_permease_C"/>
</dbReference>
<evidence type="ECO:0000256" key="5">
    <source>
        <dbReference type="ARBA" id="ARBA00023136"/>
    </source>
</evidence>
<evidence type="ECO:0000256" key="7">
    <source>
        <dbReference type="SAM" id="Phobius"/>
    </source>
</evidence>
<sequence>MLTLALTTLRFGWRSFVGMFVALALGSALVAALGQVLATTVGAADRGPQRYRDVPVVVVGVDELSVPTWDGGETVPLAQPQGVPAALATALPHAVADRVFPATLATGPGGSVGRPWSALPAAGQHLVAGRAPTTNDEIVVSEGARPGDRVRVVTAAGVRPYTVVGVSSTAREVSLFFTDVRAAQLSPRVDALLTWQPEADVRAAVGTRARVLVGEERARSDPNRESDADARNNANTIAGIALGFAIFISIAVVAATFAFAVGQRHREMALLRATGATPGQIRRMVYLEALTISVLAAATGAVAGPYAAPAVLDWLVARRMAPDWIDSVSGSPVPAYLSFAAGILVALLAVVTAAWRASRVRPVEALRDAPAQARSMPLSRWLLGSGTLATALVCMAVTAVADPGSATNRKSYMPVLMLLIAAAALLAPAVVRPTARLLTRPFERVGGAVGMLVAAAATSSARRTAALATPVLLTVALPAALLTASAMTDTASAAVDAGSVRADYLVLPDGTAGLDAELTARLRSVPGADVSTVTESSVYTLEGDTVLIQRPTQGVESVPDDAIVPEPDWGYRVGDTARLWLADGTEARLRVVRLLSPGAGTAALVSPRNARAGLPSTALVDVRPGDDPAAVEAALRRAGEGHRALVVSKRQWSAAAAAGRASASRLGLLMVLGILLTYTTIALVNTLVMGAPDRAGERRVLHLLGADRNQVLRYALAESLVAVGVGVVLAAAVAAAGLSGLWVALLRVAGPVPLDVSWTVLGAVVAGCVLIATVLPALLERASHSPTASASEPAA</sequence>
<accession>A0ABY9ZRX7</accession>
<feature type="transmembrane region" description="Helical" evidence="7">
    <location>
        <begin position="711"/>
        <end position="744"/>
    </location>
</feature>
<protein>
    <submittedName>
        <fullName evidence="9">FtsX-like permease family protein</fullName>
    </submittedName>
</protein>
<evidence type="ECO:0000256" key="2">
    <source>
        <dbReference type="ARBA" id="ARBA00022475"/>
    </source>
</evidence>
<evidence type="ECO:0000256" key="4">
    <source>
        <dbReference type="ARBA" id="ARBA00022989"/>
    </source>
</evidence>
<evidence type="ECO:0000313" key="9">
    <source>
        <dbReference type="EMBL" id="WNM38051.1"/>
    </source>
</evidence>
<feature type="transmembrane region" description="Helical" evidence="7">
    <location>
        <begin position="666"/>
        <end position="690"/>
    </location>
</feature>
<feature type="transmembrane region" description="Helical" evidence="7">
    <location>
        <begin position="336"/>
        <end position="357"/>
    </location>
</feature>
<dbReference type="PANTHER" id="PTHR30572:SF4">
    <property type="entry name" value="ABC TRANSPORTER PERMEASE YTRF"/>
    <property type="match status" value="1"/>
</dbReference>
<organism evidence="9 10">
    <name type="scientific">Micromonospora halotolerans</name>
    <dbReference type="NCBI Taxonomy" id="709879"/>
    <lineage>
        <taxon>Bacteria</taxon>
        <taxon>Bacillati</taxon>
        <taxon>Actinomycetota</taxon>
        <taxon>Actinomycetes</taxon>
        <taxon>Micromonosporales</taxon>
        <taxon>Micromonosporaceae</taxon>
        <taxon>Micromonospora</taxon>
    </lineage>
</organism>
<dbReference type="EMBL" id="CP134876">
    <property type="protein sequence ID" value="WNM38051.1"/>
    <property type="molecule type" value="Genomic_DNA"/>
</dbReference>
<feature type="transmembrane region" description="Helical" evidence="7">
    <location>
        <begin position="756"/>
        <end position="779"/>
    </location>
</feature>
<dbReference type="RefSeq" id="WP_313719666.1">
    <property type="nucleotide sequence ID" value="NZ_CP134876.1"/>
</dbReference>
<feature type="domain" description="ABC3 transporter permease C-terminal" evidence="8">
    <location>
        <begin position="670"/>
        <end position="777"/>
    </location>
</feature>
<keyword evidence="3 7" id="KW-0812">Transmembrane</keyword>
<evidence type="ECO:0000256" key="1">
    <source>
        <dbReference type="ARBA" id="ARBA00004651"/>
    </source>
</evidence>
<name>A0ABY9ZRX7_9ACTN</name>
<dbReference type="Pfam" id="PF02687">
    <property type="entry name" value="FtsX"/>
    <property type="match status" value="2"/>
</dbReference>
<feature type="domain" description="ABC3 transporter permease C-terminal" evidence="8">
    <location>
        <begin position="240"/>
        <end position="360"/>
    </location>
</feature>